<proteinExistence type="predicted"/>
<protein>
    <submittedName>
        <fullName evidence="1">Uncharacterized protein</fullName>
    </submittedName>
</protein>
<accession>A0A0L8GHI7</accession>
<dbReference type="EMBL" id="KQ421899">
    <property type="protein sequence ID" value="KOF76005.1"/>
    <property type="molecule type" value="Genomic_DNA"/>
</dbReference>
<sequence length="56" mass="6545">MKTMVAKIRRFLGCVYVRGKVLLLNRLQVHDRYSIYGPSERMRCPVHIGQNLNEAI</sequence>
<organism evidence="1">
    <name type="scientific">Octopus bimaculoides</name>
    <name type="common">California two-spotted octopus</name>
    <dbReference type="NCBI Taxonomy" id="37653"/>
    <lineage>
        <taxon>Eukaryota</taxon>
        <taxon>Metazoa</taxon>
        <taxon>Spiralia</taxon>
        <taxon>Lophotrochozoa</taxon>
        <taxon>Mollusca</taxon>
        <taxon>Cephalopoda</taxon>
        <taxon>Coleoidea</taxon>
        <taxon>Octopodiformes</taxon>
        <taxon>Octopoda</taxon>
        <taxon>Incirrata</taxon>
        <taxon>Octopodidae</taxon>
        <taxon>Octopus</taxon>
    </lineage>
</organism>
<name>A0A0L8GHI7_OCTBM</name>
<gene>
    <name evidence="1" type="ORF">OCBIM_22033888mg</name>
</gene>
<evidence type="ECO:0000313" key="1">
    <source>
        <dbReference type="EMBL" id="KOF76005.1"/>
    </source>
</evidence>
<reference evidence="1" key="1">
    <citation type="submission" date="2015-07" db="EMBL/GenBank/DDBJ databases">
        <title>MeaNS - Measles Nucleotide Surveillance Program.</title>
        <authorList>
            <person name="Tran T."/>
            <person name="Druce J."/>
        </authorList>
    </citation>
    <scope>NUCLEOTIDE SEQUENCE</scope>
    <source>
        <strain evidence="1">UCB-OBI-ISO-001</strain>
        <tissue evidence="1">Gonad</tissue>
    </source>
</reference>
<dbReference type="AlphaFoldDB" id="A0A0L8GHI7"/>